<proteinExistence type="predicted"/>
<evidence type="ECO:0000313" key="1">
    <source>
        <dbReference type="EMBL" id="OWR48629.1"/>
    </source>
</evidence>
<gene>
    <name evidence="1" type="ORF">KGM_207450</name>
</gene>
<reference evidence="1 2" key="1">
    <citation type="journal article" date="2011" name="Cell">
        <title>The monarch butterfly genome yields insights into long-distance migration.</title>
        <authorList>
            <person name="Zhan S."/>
            <person name="Merlin C."/>
            <person name="Boore J.L."/>
            <person name="Reppert S.M."/>
        </authorList>
    </citation>
    <scope>NUCLEOTIDE SEQUENCE [LARGE SCALE GENOMIC DNA]</scope>
    <source>
        <strain evidence="1">F-2</strain>
    </source>
</reference>
<protein>
    <submittedName>
        <fullName evidence="1">Uncharacterized protein</fullName>
    </submittedName>
</protein>
<name>A0A212F4H3_DANPL</name>
<dbReference type="InParanoid" id="A0A212F4H3"/>
<keyword evidence="2" id="KW-1185">Reference proteome</keyword>
<dbReference type="Proteomes" id="UP000007151">
    <property type="component" value="Unassembled WGS sequence"/>
</dbReference>
<comment type="caution">
    <text evidence="1">The sequence shown here is derived from an EMBL/GenBank/DDBJ whole genome shotgun (WGS) entry which is preliminary data.</text>
</comment>
<accession>A0A212F4H3</accession>
<sequence length="52" mass="5660">MNAFDPNAPCRTARYDRTSAAHAVTDSCATLAYNVKHSPSPRPTALTLNLRD</sequence>
<dbReference type="KEGG" id="dpl:KGM_207450"/>
<evidence type="ECO:0000313" key="2">
    <source>
        <dbReference type="Proteomes" id="UP000007151"/>
    </source>
</evidence>
<organism evidence="1 2">
    <name type="scientific">Danaus plexippus plexippus</name>
    <dbReference type="NCBI Taxonomy" id="278856"/>
    <lineage>
        <taxon>Eukaryota</taxon>
        <taxon>Metazoa</taxon>
        <taxon>Ecdysozoa</taxon>
        <taxon>Arthropoda</taxon>
        <taxon>Hexapoda</taxon>
        <taxon>Insecta</taxon>
        <taxon>Pterygota</taxon>
        <taxon>Neoptera</taxon>
        <taxon>Endopterygota</taxon>
        <taxon>Lepidoptera</taxon>
        <taxon>Glossata</taxon>
        <taxon>Ditrysia</taxon>
        <taxon>Papilionoidea</taxon>
        <taxon>Nymphalidae</taxon>
        <taxon>Danainae</taxon>
        <taxon>Danaini</taxon>
        <taxon>Danaina</taxon>
        <taxon>Danaus</taxon>
        <taxon>Danaus</taxon>
    </lineage>
</organism>
<dbReference type="AlphaFoldDB" id="A0A212F4H3"/>
<dbReference type="EMBL" id="AGBW02010374">
    <property type="protein sequence ID" value="OWR48629.1"/>
    <property type="molecule type" value="Genomic_DNA"/>
</dbReference>